<evidence type="ECO:0000256" key="2">
    <source>
        <dbReference type="RuleBase" id="RU003682"/>
    </source>
</evidence>
<dbReference type="InterPro" id="IPR044861">
    <property type="entry name" value="IPNS-like_FE2OG_OXY"/>
</dbReference>
<name>K2R5A7_MACPH</name>
<evidence type="ECO:0000256" key="1">
    <source>
        <dbReference type="ARBA" id="ARBA00008056"/>
    </source>
</evidence>
<sequence length="328" mass="35272">MAAAVAISNPANLLAAAAFPIEHKPSSSPAPFIGLSSDTPLLTDPSIQAPFKAIRQLFHHLRANPDAAAALNATYPKRGIFKTAATHNATCDQKFTVDLSPSRISLISDNLRASLAPHGLDAILSFFYAASTAYIAPILAGLSAVAGADLSPYHRGRNLNWRLCDYDPATVAPQDSNGCGEHTDYGTFSIIFQDGVAGLELENPEKLGEWTSVPGDATVILTGWCALILSGGKVRALKHRVRRIPGVQRLSAVLFVAPDLDVVLRPAEGLLPARGFSPKVMRGEVVVKWFKEVMGKKWRWREGNEKVAEGEAAEAITQDDDIRNLIFG</sequence>
<dbReference type="InterPro" id="IPR005123">
    <property type="entry name" value="Oxoglu/Fe-dep_dioxygenase_dom"/>
</dbReference>
<reference evidence="4 5" key="1">
    <citation type="journal article" date="2012" name="BMC Genomics">
        <title>Tools to kill: Genome of one of the most destructive plant pathogenic fungi Macrophomina phaseolina.</title>
        <authorList>
            <person name="Islam M.S."/>
            <person name="Haque M.S."/>
            <person name="Islam M.M."/>
            <person name="Emdad E.M."/>
            <person name="Halim A."/>
            <person name="Hossen Q.M.M."/>
            <person name="Hossain M.Z."/>
            <person name="Ahmed B."/>
            <person name="Rahim S."/>
            <person name="Rahman M.S."/>
            <person name="Alam M.M."/>
            <person name="Hou S."/>
            <person name="Wan X."/>
            <person name="Saito J.A."/>
            <person name="Alam M."/>
        </authorList>
    </citation>
    <scope>NUCLEOTIDE SEQUENCE [LARGE SCALE GENOMIC DNA]</scope>
    <source>
        <strain evidence="4 5">MS6</strain>
    </source>
</reference>
<dbReference type="Gene3D" id="2.60.120.330">
    <property type="entry name" value="B-lactam Antibiotic, Isopenicillin N Synthase, Chain"/>
    <property type="match status" value="1"/>
</dbReference>
<dbReference type="SUPFAM" id="SSF51197">
    <property type="entry name" value="Clavaminate synthase-like"/>
    <property type="match status" value="1"/>
</dbReference>
<dbReference type="InterPro" id="IPR050231">
    <property type="entry name" value="Iron_ascorbate_oxido_reductase"/>
</dbReference>
<organism evidence="4 5">
    <name type="scientific">Macrophomina phaseolina (strain MS6)</name>
    <name type="common">Charcoal rot fungus</name>
    <dbReference type="NCBI Taxonomy" id="1126212"/>
    <lineage>
        <taxon>Eukaryota</taxon>
        <taxon>Fungi</taxon>
        <taxon>Dikarya</taxon>
        <taxon>Ascomycota</taxon>
        <taxon>Pezizomycotina</taxon>
        <taxon>Dothideomycetes</taxon>
        <taxon>Dothideomycetes incertae sedis</taxon>
        <taxon>Botryosphaeriales</taxon>
        <taxon>Botryosphaeriaceae</taxon>
        <taxon>Macrophomina</taxon>
    </lineage>
</organism>
<dbReference type="EMBL" id="AHHD01000699">
    <property type="protein sequence ID" value="EKG09383.1"/>
    <property type="molecule type" value="Genomic_DNA"/>
</dbReference>
<comment type="caution">
    <text evidence="4">The sequence shown here is derived from an EMBL/GenBank/DDBJ whole genome shotgun (WGS) entry which is preliminary data.</text>
</comment>
<dbReference type="InParanoid" id="K2R5A7"/>
<dbReference type="PANTHER" id="PTHR47990">
    <property type="entry name" value="2-OXOGLUTARATE (2OG) AND FE(II)-DEPENDENT OXYGENASE SUPERFAMILY PROTEIN-RELATED"/>
    <property type="match status" value="1"/>
</dbReference>
<proteinExistence type="inferred from homology"/>
<keyword evidence="2" id="KW-0408">Iron</keyword>
<dbReference type="PROSITE" id="PS51471">
    <property type="entry name" value="FE2OG_OXY"/>
    <property type="match status" value="1"/>
</dbReference>
<evidence type="ECO:0000313" key="4">
    <source>
        <dbReference type="EMBL" id="EKG09383.1"/>
    </source>
</evidence>
<dbReference type="InterPro" id="IPR027443">
    <property type="entry name" value="IPNS-like_sf"/>
</dbReference>
<dbReference type="eggNOG" id="KOG0143">
    <property type="taxonomic scope" value="Eukaryota"/>
</dbReference>
<dbReference type="Proteomes" id="UP000007129">
    <property type="component" value="Unassembled WGS sequence"/>
</dbReference>
<feature type="domain" description="Fe2OG dioxygenase" evidence="3">
    <location>
        <begin position="152"/>
        <end position="258"/>
    </location>
</feature>
<comment type="similarity">
    <text evidence="1 2">Belongs to the iron/ascorbate-dependent oxidoreductase family.</text>
</comment>
<evidence type="ECO:0000259" key="3">
    <source>
        <dbReference type="PROSITE" id="PS51471"/>
    </source>
</evidence>
<dbReference type="OrthoDB" id="288590at2759"/>
<keyword evidence="2" id="KW-0560">Oxidoreductase</keyword>
<dbReference type="Pfam" id="PF03171">
    <property type="entry name" value="2OG-FeII_Oxy"/>
    <property type="match status" value="1"/>
</dbReference>
<evidence type="ECO:0000313" key="5">
    <source>
        <dbReference type="Proteomes" id="UP000007129"/>
    </source>
</evidence>
<dbReference type="VEuPathDB" id="FungiDB:MPH_13589"/>
<protein>
    <submittedName>
        <fullName evidence="4">Oxoglutarate/iron-dependent oxygenase</fullName>
    </submittedName>
</protein>
<dbReference type="HOGENOM" id="CLU_953281_0_0_1"/>
<dbReference type="GO" id="GO:0046872">
    <property type="term" value="F:metal ion binding"/>
    <property type="evidence" value="ECO:0007669"/>
    <property type="project" value="UniProtKB-KW"/>
</dbReference>
<accession>K2R5A7</accession>
<dbReference type="AlphaFoldDB" id="K2R5A7"/>
<gene>
    <name evidence="4" type="ORF">MPH_13589</name>
</gene>
<dbReference type="STRING" id="1126212.K2R5A7"/>
<keyword evidence="2" id="KW-0479">Metal-binding</keyword>
<dbReference type="GO" id="GO:0016491">
    <property type="term" value="F:oxidoreductase activity"/>
    <property type="evidence" value="ECO:0007669"/>
    <property type="project" value="UniProtKB-KW"/>
</dbReference>